<dbReference type="PROSITE" id="PS00028">
    <property type="entry name" value="ZINC_FINGER_C2H2_1"/>
    <property type="match status" value="1"/>
</dbReference>
<dbReference type="PANTHER" id="PTHR47487">
    <property type="entry name" value="OS06G0651300 PROTEIN-RELATED"/>
    <property type="match status" value="1"/>
</dbReference>
<dbReference type="Proteomes" id="UP001447188">
    <property type="component" value="Unassembled WGS sequence"/>
</dbReference>
<name>A0ABR3G6L4_9PEZI</name>
<dbReference type="SMART" id="SM00451">
    <property type="entry name" value="ZnF_U1"/>
    <property type="match status" value="4"/>
</dbReference>
<evidence type="ECO:0000313" key="3">
    <source>
        <dbReference type="EMBL" id="KAL0631590.1"/>
    </source>
</evidence>
<feature type="domain" description="C2H2-type" evidence="2">
    <location>
        <begin position="307"/>
        <end position="329"/>
    </location>
</feature>
<dbReference type="SUPFAM" id="SSF57667">
    <property type="entry name" value="beta-beta-alpha zinc fingers"/>
    <property type="match status" value="1"/>
</dbReference>
<organism evidence="3 4">
    <name type="scientific">Discina gigas</name>
    <dbReference type="NCBI Taxonomy" id="1032678"/>
    <lineage>
        <taxon>Eukaryota</taxon>
        <taxon>Fungi</taxon>
        <taxon>Dikarya</taxon>
        <taxon>Ascomycota</taxon>
        <taxon>Pezizomycotina</taxon>
        <taxon>Pezizomycetes</taxon>
        <taxon>Pezizales</taxon>
        <taxon>Discinaceae</taxon>
        <taxon>Discina</taxon>
    </lineage>
</organism>
<protein>
    <recommendedName>
        <fullName evidence="2">C2H2-type domain-containing protein</fullName>
    </recommendedName>
</protein>
<dbReference type="PANTHER" id="PTHR47487:SF9">
    <property type="entry name" value="OS09G0421700 PROTEIN"/>
    <property type="match status" value="1"/>
</dbReference>
<sequence length="399" mass="45442">MNPSFSARYYRNYPTNRPLDWYCTICDEEMDITEKANHLSTSCHDANLGGIDLGHRNDEGVGIDVEGDNSGPVLPEGQWDGKLEPNPPMSWACTICDITVNIFNRDSHLGDKSHLKKIRKQARDKPSTTSQVKQPPSSAWYCPICEESMNIFYQAEHVAGKQHFKRLREQEDPAVAHIREMFSPINLQDEDNMVHHGAVVHDEDYEMSSTDDEQDTNSGVLLDTDPMSPIKSEFRSVGSPTVVPTNTFNHNLSDRQNQRPPYFKGYSGYAETECPSSSYTERISAPFNKNTPTLVQVVTPPFQELFCDVCQRGFQKQDKFNIHMGSKKHHTKATAERFYCAVCEKNIEVTDYKKHRSPAWKCIACDVVLHIMWRDGHVSKAGHKKKQLLLEKRMREGSA</sequence>
<keyword evidence="1" id="KW-0479">Metal-binding</keyword>
<keyword evidence="1" id="KW-0863">Zinc-finger</keyword>
<dbReference type="InterPro" id="IPR003604">
    <property type="entry name" value="Matrin/U1-like-C_Znf_C2H2"/>
</dbReference>
<proteinExistence type="predicted"/>
<keyword evidence="1" id="KW-0862">Zinc</keyword>
<keyword evidence="4" id="KW-1185">Reference proteome</keyword>
<dbReference type="InterPro" id="IPR013087">
    <property type="entry name" value="Znf_C2H2_type"/>
</dbReference>
<dbReference type="InterPro" id="IPR036236">
    <property type="entry name" value="Znf_C2H2_sf"/>
</dbReference>
<gene>
    <name evidence="3" type="ORF">Q9L58_009548</name>
</gene>
<dbReference type="EMBL" id="JBBBZM010000232">
    <property type="protein sequence ID" value="KAL0631590.1"/>
    <property type="molecule type" value="Genomic_DNA"/>
</dbReference>
<comment type="caution">
    <text evidence="3">The sequence shown here is derived from an EMBL/GenBank/DDBJ whole genome shotgun (WGS) entry which is preliminary data.</text>
</comment>
<accession>A0ABR3G6L4</accession>
<evidence type="ECO:0000259" key="2">
    <source>
        <dbReference type="PROSITE" id="PS00028"/>
    </source>
</evidence>
<reference evidence="3 4" key="1">
    <citation type="submission" date="2024-02" db="EMBL/GenBank/DDBJ databases">
        <title>Discinaceae phylogenomics.</title>
        <authorList>
            <person name="Dirks A.C."/>
            <person name="James T.Y."/>
        </authorList>
    </citation>
    <scope>NUCLEOTIDE SEQUENCE [LARGE SCALE GENOMIC DNA]</scope>
    <source>
        <strain evidence="3 4">ACD0624</strain>
    </source>
</reference>
<evidence type="ECO:0000313" key="4">
    <source>
        <dbReference type="Proteomes" id="UP001447188"/>
    </source>
</evidence>
<evidence type="ECO:0000256" key="1">
    <source>
        <dbReference type="ARBA" id="ARBA00022771"/>
    </source>
</evidence>